<dbReference type="CDD" id="cd00293">
    <property type="entry name" value="USP-like"/>
    <property type="match status" value="1"/>
</dbReference>
<dbReference type="InterPro" id="IPR014729">
    <property type="entry name" value="Rossmann-like_a/b/a_fold"/>
</dbReference>
<keyword evidence="2" id="KW-0378">Hydrolase</keyword>
<proteinExistence type="predicted"/>
<dbReference type="Gene3D" id="3.40.50.620">
    <property type="entry name" value="HUPs"/>
    <property type="match status" value="1"/>
</dbReference>
<dbReference type="OrthoDB" id="672525at2759"/>
<organism evidence="2 3">
    <name type="scientific">Zostera marina</name>
    <name type="common">Eelgrass</name>
    <dbReference type="NCBI Taxonomy" id="29655"/>
    <lineage>
        <taxon>Eukaryota</taxon>
        <taxon>Viridiplantae</taxon>
        <taxon>Streptophyta</taxon>
        <taxon>Embryophyta</taxon>
        <taxon>Tracheophyta</taxon>
        <taxon>Spermatophyta</taxon>
        <taxon>Magnoliopsida</taxon>
        <taxon>Liliopsida</taxon>
        <taxon>Zosteraceae</taxon>
        <taxon>Zostera</taxon>
    </lineage>
</organism>
<evidence type="ECO:0000313" key="3">
    <source>
        <dbReference type="Proteomes" id="UP000036987"/>
    </source>
</evidence>
<evidence type="ECO:0000259" key="1">
    <source>
        <dbReference type="Pfam" id="PF00582"/>
    </source>
</evidence>
<gene>
    <name evidence="2" type="ORF">ZOSMA_81G00620</name>
</gene>
<evidence type="ECO:0000313" key="2">
    <source>
        <dbReference type="EMBL" id="KMZ57844.1"/>
    </source>
</evidence>
<dbReference type="Pfam" id="PF00582">
    <property type="entry name" value="Usp"/>
    <property type="match status" value="1"/>
</dbReference>
<dbReference type="OMA" id="CINRVEC"/>
<dbReference type="Proteomes" id="UP000036987">
    <property type="component" value="Unassembled WGS sequence"/>
</dbReference>
<dbReference type="GO" id="GO:0016787">
    <property type="term" value="F:hydrolase activity"/>
    <property type="evidence" value="ECO:0007669"/>
    <property type="project" value="UniProtKB-KW"/>
</dbReference>
<feature type="domain" description="UspA" evidence="1">
    <location>
        <begin position="10"/>
        <end position="116"/>
    </location>
</feature>
<dbReference type="PANTHER" id="PTHR47125">
    <property type="entry name" value="ADENINE NUCLEOTIDE ALPHA HYDROLASES-LIKE SUPERFAMILY PROTEIN"/>
    <property type="match status" value="1"/>
</dbReference>
<accession>A0A0K9NM26</accession>
<dbReference type="EMBL" id="LFYR01002015">
    <property type="protein sequence ID" value="KMZ57844.1"/>
    <property type="molecule type" value="Genomic_DNA"/>
</dbReference>
<protein>
    <submittedName>
        <fullName evidence="2">Adenine nucleotide alpha hydrolases-like superfamily</fullName>
    </submittedName>
</protein>
<name>A0A0K9NM26_ZOSMR</name>
<reference evidence="3" key="1">
    <citation type="journal article" date="2016" name="Nature">
        <title>The genome of the seagrass Zostera marina reveals angiosperm adaptation to the sea.</title>
        <authorList>
            <person name="Olsen J.L."/>
            <person name="Rouze P."/>
            <person name="Verhelst B."/>
            <person name="Lin Y.-C."/>
            <person name="Bayer T."/>
            <person name="Collen J."/>
            <person name="Dattolo E."/>
            <person name="De Paoli E."/>
            <person name="Dittami S."/>
            <person name="Maumus F."/>
            <person name="Michel G."/>
            <person name="Kersting A."/>
            <person name="Lauritano C."/>
            <person name="Lohaus R."/>
            <person name="Toepel M."/>
            <person name="Tonon T."/>
            <person name="Vanneste K."/>
            <person name="Amirebrahimi M."/>
            <person name="Brakel J."/>
            <person name="Bostroem C."/>
            <person name="Chovatia M."/>
            <person name="Grimwood J."/>
            <person name="Jenkins J.W."/>
            <person name="Jueterbock A."/>
            <person name="Mraz A."/>
            <person name="Stam W.T."/>
            <person name="Tice H."/>
            <person name="Bornberg-Bauer E."/>
            <person name="Green P.J."/>
            <person name="Pearson G.A."/>
            <person name="Procaccini G."/>
            <person name="Duarte C.M."/>
            <person name="Schmutz J."/>
            <person name="Reusch T.B.H."/>
            <person name="Van de Peer Y."/>
        </authorList>
    </citation>
    <scope>NUCLEOTIDE SEQUENCE [LARGE SCALE GENOMIC DNA]</scope>
    <source>
        <strain evidence="3">cv. Finnish</strain>
    </source>
</reference>
<dbReference type="AlphaFoldDB" id="A0A0K9NM26"/>
<sequence length="167" mass="18752">MGVRRMVVMKKRVMVVMDEICSSRARHTMMWALTHVVNKGDILTLVNVVSPYDNGDSSFVPELLNSLGSLCKASRPEVEVEVLVIQGSKLPTILTQVKKLEVSVLVLTKRNPSLFSFCGLLRSRDDEFVEQCINNAECLTLAITKQNKGVGGYLISTRWHKNFWLLA</sequence>
<comment type="caution">
    <text evidence="2">The sequence shown here is derived from an EMBL/GenBank/DDBJ whole genome shotgun (WGS) entry which is preliminary data.</text>
</comment>
<keyword evidence="3" id="KW-1185">Reference proteome</keyword>
<dbReference type="SUPFAM" id="SSF52402">
    <property type="entry name" value="Adenine nucleotide alpha hydrolases-like"/>
    <property type="match status" value="1"/>
</dbReference>
<dbReference type="PANTHER" id="PTHR47125:SF7">
    <property type="entry name" value="OS01G0875300 PROTEIN"/>
    <property type="match status" value="1"/>
</dbReference>
<dbReference type="InterPro" id="IPR006016">
    <property type="entry name" value="UspA"/>
</dbReference>